<dbReference type="Pfam" id="PF25761">
    <property type="entry name" value="TPR_PATROL1"/>
    <property type="match status" value="1"/>
</dbReference>
<gene>
    <name evidence="2" type="ORF">E2562_004705</name>
</gene>
<name>A0A6G1DEX2_9ORYZ</name>
<feature type="domain" description="PATROL1-like C-terminal" evidence="1">
    <location>
        <begin position="61"/>
        <end position="118"/>
    </location>
</feature>
<dbReference type="AlphaFoldDB" id="A0A6G1DEX2"/>
<accession>A0A6G1DEX2</accession>
<sequence length="129" mass="13930">MDLRLYGPLSVTGPTRCSQAVEEGGDDVLGAHVFVVVFRHHPPPRAVLPLGPCTRHGATGVASYRFISLNSHHSFYDSAASPINARICTTFRTLVQNLSLLLSVLIDRAQPVAVREVIVPGILPSSSCW</sequence>
<protein>
    <recommendedName>
        <fullName evidence="1">PATROL1-like C-terminal domain-containing protein</fullName>
    </recommendedName>
</protein>
<evidence type="ECO:0000313" key="3">
    <source>
        <dbReference type="Proteomes" id="UP000479710"/>
    </source>
</evidence>
<organism evidence="2 3">
    <name type="scientific">Oryza meyeriana var. granulata</name>
    <dbReference type="NCBI Taxonomy" id="110450"/>
    <lineage>
        <taxon>Eukaryota</taxon>
        <taxon>Viridiplantae</taxon>
        <taxon>Streptophyta</taxon>
        <taxon>Embryophyta</taxon>
        <taxon>Tracheophyta</taxon>
        <taxon>Spermatophyta</taxon>
        <taxon>Magnoliopsida</taxon>
        <taxon>Liliopsida</taxon>
        <taxon>Poales</taxon>
        <taxon>Poaceae</taxon>
        <taxon>BOP clade</taxon>
        <taxon>Oryzoideae</taxon>
        <taxon>Oryzeae</taxon>
        <taxon>Oryzinae</taxon>
        <taxon>Oryza</taxon>
        <taxon>Oryza meyeriana</taxon>
    </lineage>
</organism>
<dbReference type="EMBL" id="SPHZ02000006">
    <property type="protein sequence ID" value="KAF0910714.1"/>
    <property type="molecule type" value="Genomic_DNA"/>
</dbReference>
<dbReference type="Proteomes" id="UP000479710">
    <property type="component" value="Unassembled WGS sequence"/>
</dbReference>
<proteinExistence type="predicted"/>
<comment type="caution">
    <text evidence="2">The sequence shown here is derived from an EMBL/GenBank/DDBJ whole genome shotgun (WGS) entry which is preliminary data.</text>
</comment>
<keyword evidence="3" id="KW-1185">Reference proteome</keyword>
<evidence type="ECO:0000259" key="1">
    <source>
        <dbReference type="Pfam" id="PF25761"/>
    </source>
</evidence>
<dbReference type="InterPro" id="IPR057984">
    <property type="entry name" value="PATROL1_C"/>
</dbReference>
<evidence type="ECO:0000313" key="2">
    <source>
        <dbReference type="EMBL" id="KAF0910714.1"/>
    </source>
</evidence>
<reference evidence="2 3" key="1">
    <citation type="submission" date="2019-11" db="EMBL/GenBank/DDBJ databases">
        <title>Whole genome sequence of Oryza granulata.</title>
        <authorList>
            <person name="Li W."/>
        </authorList>
    </citation>
    <scope>NUCLEOTIDE SEQUENCE [LARGE SCALE GENOMIC DNA]</scope>
    <source>
        <strain evidence="3">cv. Menghai</strain>
        <tissue evidence="2">Leaf</tissue>
    </source>
</reference>